<keyword evidence="7" id="KW-0732">Signal</keyword>
<comment type="pathway">
    <text evidence="2">Cell wall biogenesis; peptidoglycan biosynthesis.</text>
</comment>
<evidence type="ECO:0000256" key="2">
    <source>
        <dbReference type="ARBA" id="ARBA00004752"/>
    </source>
</evidence>
<dbReference type="GO" id="GO:0071972">
    <property type="term" value="F:peptidoglycan L,D-transpeptidase activity"/>
    <property type="evidence" value="ECO:0007669"/>
    <property type="project" value="TreeGrafter"/>
</dbReference>
<gene>
    <name evidence="11" type="ORF">BME96_13565</name>
</gene>
<dbReference type="PANTHER" id="PTHR30627">
    <property type="entry name" value="PEPTIDOGLYCAN D,D-TRANSPEPTIDASE"/>
    <property type="match status" value="1"/>
</dbReference>
<dbReference type="EC" id="3.4.16.4" evidence="4"/>
<dbReference type="AlphaFoldDB" id="A0AAC9NL69"/>
<evidence type="ECO:0000256" key="6">
    <source>
        <dbReference type="ARBA" id="ARBA00034000"/>
    </source>
</evidence>
<dbReference type="InterPro" id="IPR001460">
    <property type="entry name" value="PCN-bd_Tpept"/>
</dbReference>
<organism evidence="11 12">
    <name type="scientific">Virgibacillus halodenitrificans</name>
    <name type="common">Bacillus halodenitrificans</name>
    <dbReference type="NCBI Taxonomy" id="1482"/>
    <lineage>
        <taxon>Bacteria</taxon>
        <taxon>Bacillati</taxon>
        <taxon>Bacillota</taxon>
        <taxon>Bacilli</taxon>
        <taxon>Bacillales</taxon>
        <taxon>Bacillaceae</taxon>
        <taxon>Virgibacillus</taxon>
    </lineage>
</organism>
<sequence length="672" mass="74341">MKKVILLFSMLLILFLISCSNDEVTPNERFETYVKQWNKQKFEDMYDMLSTKTKETYSPENFIDRYDKIYGDLNISDLKIEMDKLDEEKLDTAMDEGKATIPFKVTMQSIAGPITFDYEAKLVQEEKEEEKDWFLQWDPGFIFPAMKDGGEVNLHTTAPQRGEILDRNQMQLAINAPVYEIGLIPEKMGPDSDKAKKELAGLLGMSVEEIDKALNANWVEPDLFVPLTKIPTTKEDLLDKLFQVNGVTNKEVTGRVYPAGKATAHLVGYVGKVTAEDLEEVEPGTYGPNDVIGKRGLEQLYEKQLRGEQGAQITITKDGEEETLLAEKPVKNGENVTVTIDVNVQEKIYKSFDGDAGTATAINPKTGETLALVSSPSFDPNDMLYGTSDSMWKDLQEDEKKPLLNRFSATFAPGSVIKPITGAIGLNNGTIKPGEGIKIEGLDWSNGKGWGDYQVHRVSESNGPVDLTDALVRSDNIFFAMKAVEMGSEAYVKGLKQFGLSEKMPYEYPIAASTISSNGKLEDEVLLANSSYGQGELEMSSLHLATAYTTFLNGGSMLKPTLLTSEDKGQIWKKDLITKDQANHIQEALRKVVEKGTASKYAKNAEFPVSGKTGTAELKLTNEGGGEENGWFVGYPTETPDILIAMMVQQTQDRGGSGYTTKKVIEALNDIK</sequence>
<evidence type="ECO:0000256" key="4">
    <source>
        <dbReference type="ARBA" id="ARBA00012448"/>
    </source>
</evidence>
<dbReference type="Gene3D" id="3.10.450.100">
    <property type="entry name" value="NTF2-like, domain 1"/>
    <property type="match status" value="1"/>
</dbReference>
<dbReference type="SUPFAM" id="SSF56601">
    <property type="entry name" value="beta-lactamase/transpeptidase-like"/>
    <property type="match status" value="1"/>
</dbReference>
<dbReference type="PROSITE" id="PS51257">
    <property type="entry name" value="PROKAR_LIPOPROTEIN"/>
    <property type="match status" value="1"/>
</dbReference>
<evidence type="ECO:0000256" key="1">
    <source>
        <dbReference type="ARBA" id="ARBA00004370"/>
    </source>
</evidence>
<dbReference type="GO" id="GO:0071555">
    <property type="term" value="P:cell wall organization"/>
    <property type="evidence" value="ECO:0007669"/>
    <property type="project" value="TreeGrafter"/>
</dbReference>
<comment type="similarity">
    <text evidence="3">Belongs to the transpeptidase family.</text>
</comment>
<feature type="domain" description="NTF2-like N-terminal transpeptidase" evidence="10">
    <location>
        <begin position="25"/>
        <end position="149"/>
    </location>
</feature>
<protein>
    <recommendedName>
        <fullName evidence="4">serine-type D-Ala-D-Ala carboxypeptidase</fullName>
        <ecNumber evidence="4">3.4.16.4</ecNumber>
    </recommendedName>
</protein>
<proteinExistence type="inferred from homology"/>
<evidence type="ECO:0000259" key="8">
    <source>
        <dbReference type="Pfam" id="PF00905"/>
    </source>
</evidence>
<dbReference type="GeneID" id="71515435"/>
<feature type="chain" id="PRO_5041965778" description="serine-type D-Ala-D-Ala carboxypeptidase" evidence="7">
    <location>
        <begin position="22"/>
        <end position="672"/>
    </location>
</feature>
<dbReference type="Gene3D" id="3.30.1390.30">
    <property type="entry name" value="Penicillin-binding protein 2a, domain 3"/>
    <property type="match status" value="1"/>
</dbReference>
<dbReference type="GO" id="GO:0009002">
    <property type="term" value="F:serine-type D-Ala-D-Ala carboxypeptidase activity"/>
    <property type="evidence" value="ECO:0007669"/>
    <property type="project" value="UniProtKB-EC"/>
</dbReference>
<dbReference type="Pfam" id="PF03717">
    <property type="entry name" value="PBP_dimer"/>
    <property type="match status" value="1"/>
</dbReference>
<keyword evidence="5" id="KW-0472">Membrane</keyword>
<dbReference type="InterPro" id="IPR050515">
    <property type="entry name" value="Beta-lactam/transpept"/>
</dbReference>
<dbReference type="GO" id="GO:0005886">
    <property type="term" value="C:plasma membrane"/>
    <property type="evidence" value="ECO:0007669"/>
    <property type="project" value="TreeGrafter"/>
</dbReference>
<dbReference type="RefSeq" id="WP_071649326.1">
    <property type="nucleotide sequence ID" value="NZ_CP017962.1"/>
</dbReference>
<dbReference type="InterPro" id="IPR012338">
    <property type="entry name" value="Beta-lactam/transpept-like"/>
</dbReference>
<dbReference type="SUPFAM" id="SSF54427">
    <property type="entry name" value="NTF2-like"/>
    <property type="match status" value="1"/>
</dbReference>
<dbReference type="PANTHER" id="PTHR30627:SF25">
    <property type="entry name" value="PENICILLIN-BINDING PROTEIN 3"/>
    <property type="match status" value="1"/>
</dbReference>
<dbReference type="GO" id="GO:0008658">
    <property type="term" value="F:penicillin binding"/>
    <property type="evidence" value="ECO:0007669"/>
    <property type="project" value="InterPro"/>
</dbReference>
<dbReference type="EMBL" id="CP017962">
    <property type="protein sequence ID" value="APC49162.1"/>
    <property type="molecule type" value="Genomic_DNA"/>
</dbReference>
<evidence type="ECO:0000256" key="5">
    <source>
        <dbReference type="ARBA" id="ARBA00023136"/>
    </source>
</evidence>
<dbReference type="Pfam" id="PF05223">
    <property type="entry name" value="MecA_N"/>
    <property type="match status" value="1"/>
</dbReference>
<name>A0AAC9NL69_VIRHA</name>
<dbReference type="KEGG" id="vhl:BME96_13565"/>
<evidence type="ECO:0000313" key="12">
    <source>
        <dbReference type="Proteomes" id="UP000182945"/>
    </source>
</evidence>
<reference evidence="11 12" key="1">
    <citation type="submission" date="2016-11" db="EMBL/GenBank/DDBJ databases">
        <title>Complete genome sequencing of Virgibacillus halodenitrificans PDB-F2.</title>
        <authorList>
            <person name="Sun Z."/>
            <person name="Zhou Y."/>
            <person name="Li H."/>
        </authorList>
    </citation>
    <scope>NUCLEOTIDE SEQUENCE [LARGE SCALE GENOMIC DNA]</scope>
    <source>
        <strain evidence="11 12">PDB-F2</strain>
    </source>
</reference>
<evidence type="ECO:0000256" key="7">
    <source>
        <dbReference type="SAM" id="SignalP"/>
    </source>
</evidence>
<dbReference type="InterPro" id="IPR036138">
    <property type="entry name" value="PBP_dimer_sf"/>
</dbReference>
<evidence type="ECO:0000256" key="3">
    <source>
        <dbReference type="ARBA" id="ARBA00007171"/>
    </source>
</evidence>
<evidence type="ECO:0000313" key="11">
    <source>
        <dbReference type="EMBL" id="APC49162.1"/>
    </source>
</evidence>
<comment type="subcellular location">
    <subcellularLocation>
        <location evidence="1">Membrane</location>
    </subcellularLocation>
</comment>
<accession>A0AAC9NL69</accession>
<dbReference type="GO" id="GO:0046677">
    <property type="term" value="P:response to antibiotic"/>
    <property type="evidence" value="ECO:0007669"/>
    <property type="project" value="InterPro"/>
</dbReference>
<evidence type="ECO:0000259" key="9">
    <source>
        <dbReference type="Pfam" id="PF03717"/>
    </source>
</evidence>
<evidence type="ECO:0000259" key="10">
    <source>
        <dbReference type="Pfam" id="PF05223"/>
    </source>
</evidence>
<dbReference type="Proteomes" id="UP000182945">
    <property type="component" value="Chromosome"/>
</dbReference>
<dbReference type="InterPro" id="IPR007887">
    <property type="entry name" value="MecA_N"/>
</dbReference>
<dbReference type="InterPro" id="IPR032710">
    <property type="entry name" value="NTF2-like_dom_sf"/>
</dbReference>
<dbReference type="Gene3D" id="3.40.710.10">
    <property type="entry name" value="DD-peptidase/beta-lactamase superfamily"/>
    <property type="match status" value="1"/>
</dbReference>
<comment type="catalytic activity">
    <reaction evidence="6">
        <text>Preferential cleavage: (Ac)2-L-Lys-D-Ala-|-D-Ala. Also transpeptidation of peptidyl-alanyl moieties that are N-acyl substituents of D-alanine.</text>
        <dbReference type="EC" id="3.4.16.4"/>
    </reaction>
</comment>
<dbReference type="SUPFAM" id="SSF56519">
    <property type="entry name" value="Penicillin binding protein dimerisation domain"/>
    <property type="match status" value="1"/>
</dbReference>
<feature type="domain" description="Penicillin-binding protein dimerisation" evidence="9">
    <location>
        <begin position="157"/>
        <end position="319"/>
    </location>
</feature>
<dbReference type="InterPro" id="IPR005311">
    <property type="entry name" value="PBP_dimer"/>
</dbReference>
<dbReference type="Gene3D" id="3.90.1310.10">
    <property type="entry name" value="Penicillin-binding protein 2a (Domain 2)"/>
    <property type="match status" value="1"/>
</dbReference>
<dbReference type="Pfam" id="PF00905">
    <property type="entry name" value="Transpeptidase"/>
    <property type="match status" value="1"/>
</dbReference>
<feature type="domain" description="Penicillin-binding protein transpeptidase" evidence="8">
    <location>
        <begin position="357"/>
        <end position="664"/>
    </location>
</feature>
<feature type="signal peptide" evidence="7">
    <location>
        <begin position="1"/>
        <end position="21"/>
    </location>
</feature>